<dbReference type="InterPro" id="IPR014721">
    <property type="entry name" value="Ribsml_uS5_D2-typ_fold_subgr"/>
</dbReference>
<dbReference type="OrthoDB" id="1524972at2"/>
<dbReference type="GO" id="GO:0001682">
    <property type="term" value="P:tRNA 5'-leader removal"/>
    <property type="evidence" value="ECO:0007669"/>
    <property type="project" value="UniProtKB-UniRule"/>
</dbReference>
<keyword evidence="3 7" id="KW-0540">Nuclease</keyword>
<evidence type="ECO:0000256" key="7">
    <source>
        <dbReference type="HAMAP-Rule" id="MF_00227"/>
    </source>
</evidence>
<dbReference type="InterPro" id="IPR000100">
    <property type="entry name" value="RNase_P"/>
</dbReference>
<sequence>MRQTFTKSERLCSKKILGELFKKGSPSVQTFYLFPFRVLYMPTQVQMQDVASPDRMAVADASETQRVADAQETRRVASLPVPAIVITVPKRMFKRAVDRNLIRRRVREAYRLNKHLLRAESPRPAYIAFLYTAKQIISFEEIEKGMKLALRQLSGNSQQPTAKR</sequence>
<dbReference type="EC" id="3.1.26.5" evidence="7"/>
<dbReference type="EMBL" id="CP014263">
    <property type="protein sequence ID" value="AQG78054.1"/>
    <property type="molecule type" value="Genomic_DNA"/>
</dbReference>
<evidence type="ECO:0000256" key="3">
    <source>
        <dbReference type="ARBA" id="ARBA00022722"/>
    </source>
</evidence>
<keyword evidence="2 7" id="KW-0819">tRNA processing</keyword>
<evidence type="ECO:0000256" key="2">
    <source>
        <dbReference type="ARBA" id="ARBA00022694"/>
    </source>
</evidence>
<evidence type="ECO:0000256" key="4">
    <source>
        <dbReference type="ARBA" id="ARBA00022759"/>
    </source>
</evidence>
<accession>A0A1P9WRR3</accession>
<keyword evidence="9" id="KW-1185">Reference proteome</keyword>
<comment type="function">
    <text evidence="1 7">RNaseP catalyzes the removal of the 5'-leader sequence from pre-tRNA to produce the mature 5'-terminus. It can also cleave other RNA substrates such as 4.5S RNA. The protein component plays an auxiliary but essential role in vivo by binding to the 5'-leader sequence and broadening the substrate specificity of the ribozyme.</text>
</comment>
<dbReference type="Proteomes" id="UP000187941">
    <property type="component" value="Chromosome"/>
</dbReference>
<gene>
    <name evidence="7" type="primary">rnpA</name>
    <name evidence="8" type="ORF">AWR27_01025</name>
</gene>
<protein>
    <recommendedName>
        <fullName evidence="7">Ribonuclease P protein component</fullName>
        <shortName evidence="7">RNase P protein</shortName>
        <shortName evidence="7">RNaseP protein</shortName>
        <ecNumber evidence="7">3.1.26.5</ecNumber>
    </recommendedName>
    <alternativeName>
        <fullName evidence="7">Protein C5</fullName>
    </alternativeName>
</protein>
<dbReference type="KEGG" id="smon:AWR27_01025"/>
<evidence type="ECO:0000313" key="8">
    <source>
        <dbReference type="EMBL" id="AQG78054.1"/>
    </source>
</evidence>
<dbReference type="SUPFAM" id="SSF54211">
    <property type="entry name" value="Ribosomal protein S5 domain 2-like"/>
    <property type="match status" value="1"/>
</dbReference>
<dbReference type="AlphaFoldDB" id="A0A1P9WRR3"/>
<evidence type="ECO:0000256" key="6">
    <source>
        <dbReference type="ARBA" id="ARBA00022884"/>
    </source>
</evidence>
<keyword evidence="6 7" id="KW-0694">RNA-binding</keyword>
<evidence type="ECO:0000256" key="1">
    <source>
        <dbReference type="ARBA" id="ARBA00002663"/>
    </source>
</evidence>
<dbReference type="Pfam" id="PF00825">
    <property type="entry name" value="Ribonuclease_P"/>
    <property type="match status" value="1"/>
</dbReference>
<organism evidence="8 9">
    <name type="scientific">Spirosoma montaniterrae</name>
    <dbReference type="NCBI Taxonomy" id="1178516"/>
    <lineage>
        <taxon>Bacteria</taxon>
        <taxon>Pseudomonadati</taxon>
        <taxon>Bacteroidota</taxon>
        <taxon>Cytophagia</taxon>
        <taxon>Cytophagales</taxon>
        <taxon>Cytophagaceae</taxon>
        <taxon>Spirosoma</taxon>
    </lineage>
</organism>
<dbReference type="STRING" id="1178516.AWR27_01025"/>
<dbReference type="HAMAP" id="MF_00227">
    <property type="entry name" value="RNase_P"/>
    <property type="match status" value="1"/>
</dbReference>
<dbReference type="InterPro" id="IPR020568">
    <property type="entry name" value="Ribosomal_Su5_D2-typ_SF"/>
</dbReference>
<comment type="catalytic activity">
    <reaction evidence="7">
        <text>Endonucleolytic cleavage of RNA, removing 5'-extranucleotides from tRNA precursor.</text>
        <dbReference type="EC" id="3.1.26.5"/>
    </reaction>
</comment>
<keyword evidence="4 7" id="KW-0255">Endonuclease</keyword>
<dbReference type="PROSITE" id="PS00648">
    <property type="entry name" value="RIBONUCLEASE_P"/>
    <property type="match status" value="1"/>
</dbReference>
<proteinExistence type="inferred from homology"/>
<dbReference type="GO" id="GO:0000049">
    <property type="term" value="F:tRNA binding"/>
    <property type="evidence" value="ECO:0007669"/>
    <property type="project" value="UniProtKB-UniRule"/>
</dbReference>
<keyword evidence="5 7" id="KW-0378">Hydrolase</keyword>
<dbReference type="InterPro" id="IPR020539">
    <property type="entry name" value="RNase_P_CS"/>
</dbReference>
<reference evidence="8 9" key="1">
    <citation type="submission" date="2016-01" db="EMBL/GenBank/DDBJ databases">
        <authorList>
            <person name="Oliw E.H."/>
        </authorList>
    </citation>
    <scope>NUCLEOTIDE SEQUENCE [LARGE SCALE GENOMIC DNA]</scope>
    <source>
        <strain evidence="8 9">DY10</strain>
    </source>
</reference>
<dbReference type="RefSeq" id="WP_077129478.1">
    <property type="nucleotide sequence ID" value="NZ_CP014263.1"/>
</dbReference>
<comment type="similarity">
    <text evidence="7">Belongs to the RnpA family.</text>
</comment>
<comment type="subunit">
    <text evidence="7">Consists of a catalytic RNA component (M1 or rnpB) and a protein subunit.</text>
</comment>
<name>A0A1P9WRR3_9BACT</name>
<dbReference type="GO" id="GO:0004526">
    <property type="term" value="F:ribonuclease P activity"/>
    <property type="evidence" value="ECO:0007669"/>
    <property type="project" value="UniProtKB-UniRule"/>
</dbReference>
<evidence type="ECO:0000313" key="9">
    <source>
        <dbReference type="Proteomes" id="UP000187941"/>
    </source>
</evidence>
<evidence type="ECO:0000256" key="5">
    <source>
        <dbReference type="ARBA" id="ARBA00022801"/>
    </source>
</evidence>
<dbReference type="Gene3D" id="3.30.230.10">
    <property type="match status" value="1"/>
</dbReference>